<keyword evidence="6" id="KW-0479">Metal-binding</keyword>
<keyword evidence="15" id="KW-1185">Reference proteome</keyword>
<evidence type="ECO:0000256" key="12">
    <source>
        <dbReference type="SAM" id="Phobius"/>
    </source>
</evidence>
<dbReference type="GO" id="GO:0016020">
    <property type="term" value="C:membrane"/>
    <property type="evidence" value="ECO:0007669"/>
    <property type="project" value="UniProtKB-SubCell"/>
</dbReference>
<dbReference type="PANTHER" id="PTHR39188:SF3">
    <property type="entry name" value="STAGE IV SPORULATION PROTEIN FB"/>
    <property type="match status" value="1"/>
</dbReference>
<accession>A0A934J9I9</accession>
<comment type="cofactor">
    <cofactor evidence="1">
        <name>Zn(2+)</name>
        <dbReference type="ChEBI" id="CHEBI:29105"/>
    </cofactor>
</comment>
<dbReference type="GO" id="GO:0008237">
    <property type="term" value="F:metallopeptidase activity"/>
    <property type="evidence" value="ECO:0007669"/>
    <property type="project" value="UniProtKB-KW"/>
</dbReference>
<evidence type="ECO:0000256" key="2">
    <source>
        <dbReference type="ARBA" id="ARBA00004141"/>
    </source>
</evidence>
<evidence type="ECO:0000313" key="14">
    <source>
        <dbReference type="EMBL" id="MBJ6362932.1"/>
    </source>
</evidence>
<evidence type="ECO:0000313" key="15">
    <source>
        <dbReference type="Proteomes" id="UP000640274"/>
    </source>
</evidence>
<name>A0A934J9I9_9BACL</name>
<comment type="subcellular location">
    <subcellularLocation>
        <location evidence="2">Membrane</location>
        <topology evidence="2">Multi-pass membrane protein</topology>
    </subcellularLocation>
</comment>
<keyword evidence="11 12" id="KW-0472">Membrane</keyword>
<feature type="transmembrane region" description="Helical" evidence="12">
    <location>
        <begin position="94"/>
        <end position="114"/>
    </location>
</feature>
<dbReference type="GO" id="GO:0006508">
    <property type="term" value="P:proteolysis"/>
    <property type="evidence" value="ECO:0007669"/>
    <property type="project" value="UniProtKB-KW"/>
</dbReference>
<feature type="domain" description="Peptidase M50" evidence="13">
    <location>
        <begin position="88"/>
        <end position="127"/>
    </location>
</feature>
<evidence type="ECO:0000256" key="9">
    <source>
        <dbReference type="ARBA" id="ARBA00022989"/>
    </source>
</evidence>
<organism evidence="14 15">
    <name type="scientific">Paenibacillus roseus</name>
    <dbReference type="NCBI Taxonomy" id="2798579"/>
    <lineage>
        <taxon>Bacteria</taxon>
        <taxon>Bacillati</taxon>
        <taxon>Bacillota</taxon>
        <taxon>Bacilli</taxon>
        <taxon>Bacillales</taxon>
        <taxon>Paenibacillaceae</taxon>
        <taxon>Paenibacillus</taxon>
    </lineage>
</organism>
<dbReference type="Proteomes" id="UP000640274">
    <property type="component" value="Unassembled WGS sequence"/>
</dbReference>
<comment type="caution">
    <text evidence="14">The sequence shown here is derived from an EMBL/GenBank/DDBJ whole genome shotgun (WGS) entry which is preliminary data.</text>
</comment>
<feature type="domain" description="Peptidase M50" evidence="13">
    <location>
        <begin position="13"/>
        <end position="85"/>
    </location>
</feature>
<feature type="transmembrane region" description="Helical" evidence="12">
    <location>
        <begin position="135"/>
        <end position="156"/>
    </location>
</feature>
<dbReference type="PANTHER" id="PTHR39188">
    <property type="entry name" value="MEMBRANE-ASSOCIATED ZINC METALLOPROTEASE M50B"/>
    <property type="match status" value="1"/>
</dbReference>
<dbReference type="EMBL" id="JAELUP010000103">
    <property type="protein sequence ID" value="MBJ6362932.1"/>
    <property type="molecule type" value="Genomic_DNA"/>
</dbReference>
<evidence type="ECO:0000256" key="10">
    <source>
        <dbReference type="ARBA" id="ARBA00023049"/>
    </source>
</evidence>
<keyword evidence="7" id="KW-0378">Hydrolase</keyword>
<keyword evidence="9 12" id="KW-1133">Transmembrane helix</keyword>
<dbReference type="GO" id="GO:0046872">
    <property type="term" value="F:metal ion binding"/>
    <property type="evidence" value="ECO:0007669"/>
    <property type="project" value="UniProtKB-KW"/>
</dbReference>
<dbReference type="AlphaFoldDB" id="A0A934J9I9"/>
<evidence type="ECO:0000256" key="3">
    <source>
        <dbReference type="ARBA" id="ARBA00007931"/>
    </source>
</evidence>
<proteinExistence type="inferred from homology"/>
<gene>
    <name evidence="14" type="ORF">JFN88_17160</name>
</gene>
<keyword evidence="4" id="KW-0645">Protease</keyword>
<dbReference type="CDD" id="cd06161">
    <property type="entry name" value="S2P-M50_SpoIVFB"/>
    <property type="match status" value="1"/>
</dbReference>
<reference evidence="14" key="1">
    <citation type="submission" date="2020-12" db="EMBL/GenBank/DDBJ databases">
        <authorList>
            <person name="Huq M.A."/>
        </authorList>
    </citation>
    <scope>NUCLEOTIDE SEQUENCE</scope>
    <source>
        <strain evidence="14">MAHUQ-46</strain>
    </source>
</reference>
<evidence type="ECO:0000256" key="8">
    <source>
        <dbReference type="ARBA" id="ARBA00022833"/>
    </source>
</evidence>
<dbReference type="InterPro" id="IPR008915">
    <property type="entry name" value="Peptidase_M50"/>
</dbReference>
<keyword evidence="8" id="KW-0862">Zinc</keyword>
<evidence type="ECO:0000256" key="11">
    <source>
        <dbReference type="ARBA" id="ARBA00023136"/>
    </source>
</evidence>
<evidence type="ECO:0000256" key="4">
    <source>
        <dbReference type="ARBA" id="ARBA00022670"/>
    </source>
</evidence>
<evidence type="ECO:0000256" key="7">
    <source>
        <dbReference type="ARBA" id="ARBA00022801"/>
    </source>
</evidence>
<dbReference type="Pfam" id="PF02163">
    <property type="entry name" value="Peptidase_M50"/>
    <property type="match status" value="2"/>
</dbReference>
<feature type="transmembrane region" description="Helical" evidence="12">
    <location>
        <begin position="162"/>
        <end position="182"/>
    </location>
</feature>
<keyword evidence="10" id="KW-0482">Metalloprotease</keyword>
<evidence type="ECO:0000256" key="6">
    <source>
        <dbReference type="ARBA" id="ARBA00022723"/>
    </source>
</evidence>
<evidence type="ECO:0000259" key="13">
    <source>
        <dbReference type="Pfam" id="PF02163"/>
    </source>
</evidence>
<comment type="similarity">
    <text evidence="3">Belongs to the peptidase M50B family.</text>
</comment>
<protein>
    <submittedName>
        <fullName evidence="14">M50 family metallopeptidase</fullName>
    </submittedName>
</protein>
<keyword evidence="5 12" id="KW-0812">Transmembrane</keyword>
<evidence type="ECO:0000256" key="1">
    <source>
        <dbReference type="ARBA" id="ARBA00001947"/>
    </source>
</evidence>
<evidence type="ECO:0000256" key="5">
    <source>
        <dbReference type="ARBA" id="ARBA00022692"/>
    </source>
</evidence>
<sequence length="274" mass="30777">MMASVITGYFLELLTLFALVFVHELGHVFAARGFGWRIREVKLLPFGGVAETEEAGYLPAREEIIVALAGPLQNLWMGLTAWALGELGLITPVWASHLIQANLMIGLFNLLPVLPLDGGRIVQAWMSCRLPYHVTLVWGARISLLASALMIIYSLLPYMNDGGIQVNLLAIGIFLFASNWSYHRNIPFIFVRFLMHREGWADRYREREKLAQPIVVAGHHTIQGTLRRLVKEKYHLIYVMGMKGSVVTVLPEEQVVSNFLMHGKPGSAVAELFR</sequence>